<feature type="compositionally biased region" description="Low complexity" evidence="1">
    <location>
        <begin position="105"/>
        <end position="114"/>
    </location>
</feature>
<dbReference type="Pfam" id="PF04993">
    <property type="entry name" value="TfoX_N"/>
    <property type="match status" value="1"/>
</dbReference>
<dbReference type="EMBL" id="QRZM01000001">
    <property type="protein sequence ID" value="RGV79081.1"/>
    <property type="molecule type" value="Genomic_DNA"/>
</dbReference>
<proteinExistence type="predicted"/>
<protein>
    <submittedName>
        <fullName evidence="3">Competence protein TfoX</fullName>
    </submittedName>
</protein>
<feature type="region of interest" description="Disordered" evidence="1">
    <location>
        <begin position="96"/>
        <end position="120"/>
    </location>
</feature>
<evidence type="ECO:0000256" key="1">
    <source>
        <dbReference type="SAM" id="MobiDB-lite"/>
    </source>
</evidence>
<dbReference type="Proteomes" id="UP000284543">
    <property type="component" value="Unassembled WGS sequence"/>
</dbReference>
<feature type="domain" description="TfoX N-terminal" evidence="2">
    <location>
        <begin position="14"/>
        <end position="65"/>
    </location>
</feature>
<comment type="caution">
    <text evidence="3">The sequence shown here is derived from an EMBL/GenBank/DDBJ whole genome shotgun (WGS) entry which is preliminary data.</text>
</comment>
<evidence type="ECO:0000313" key="3">
    <source>
        <dbReference type="EMBL" id="RGV79081.1"/>
    </source>
</evidence>
<reference evidence="3 4" key="1">
    <citation type="submission" date="2018-08" db="EMBL/GenBank/DDBJ databases">
        <title>A genome reference for cultivated species of the human gut microbiota.</title>
        <authorList>
            <person name="Zou Y."/>
            <person name="Xue W."/>
            <person name="Luo G."/>
        </authorList>
    </citation>
    <scope>NUCLEOTIDE SEQUENCE [LARGE SCALE GENOMIC DNA]</scope>
    <source>
        <strain evidence="3 4">AF14-18</strain>
    </source>
</reference>
<sequence>MASSLEYVQYVAAQLSGAGAISYKKLFGEYGLWCGGTFFGTVENNQFYIKVTEAGHKHLPEAEPVAPHGGRPGMYLVEELDDREFLTALVLDTCGQLPEPHKPKQSVSKPSQPKSGKRKS</sequence>
<accession>A0A412ZFX4</accession>
<dbReference type="Gene3D" id="3.30.1460.30">
    <property type="entry name" value="YgaC/TfoX-N like chaperone"/>
    <property type="match status" value="1"/>
</dbReference>
<dbReference type="AlphaFoldDB" id="A0A412ZFX4"/>
<name>A0A412ZFX4_9FIRM</name>
<gene>
    <name evidence="3" type="ORF">DWW02_04995</name>
</gene>
<dbReference type="InterPro" id="IPR007076">
    <property type="entry name" value="TfoX_N"/>
</dbReference>
<dbReference type="SUPFAM" id="SSF159894">
    <property type="entry name" value="YgaC/TfoX-N like"/>
    <property type="match status" value="1"/>
</dbReference>
<organism evidence="3 4">
    <name type="scientific">Enterocloster bolteae</name>
    <dbReference type="NCBI Taxonomy" id="208479"/>
    <lineage>
        <taxon>Bacteria</taxon>
        <taxon>Bacillati</taxon>
        <taxon>Bacillota</taxon>
        <taxon>Clostridia</taxon>
        <taxon>Lachnospirales</taxon>
        <taxon>Lachnospiraceae</taxon>
        <taxon>Enterocloster</taxon>
    </lineage>
</organism>
<dbReference type="KEGG" id="cbol:CGC65_06080"/>
<evidence type="ECO:0000313" key="4">
    <source>
        <dbReference type="Proteomes" id="UP000284543"/>
    </source>
</evidence>
<dbReference type="RefSeq" id="WP_002567811.1">
    <property type="nucleotide sequence ID" value="NZ_CABKUK010000002.1"/>
</dbReference>
<evidence type="ECO:0000259" key="2">
    <source>
        <dbReference type="Pfam" id="PF04993"/>
    </source>
</evidence>